<name>A0A670ZHK4_PSETE</name>
<dbReference type="PROSITE" id="PS50835">
    <property type="entry name" value="IG_LIKE"/>
    <property type="match status" value="1"/>
</dbReference>
<evidence type="ECO:0000256" key="1">
    <source>
        <dbReference type="ARBA" id="ARBA00004479"/>
    </source>
</evidence>
<dbReference type="InterPro" id="IPR007110">
    <property type="entry name" value="Ig-like_dom"/>
</dbReference>
<proteinExistence type="predicted"/>
<dbReference type="Proteomes" id="UP000472273">
    <property type="component" value="Unplaced"/>
</dbReference>
<keyword evidence="3" id="KW-1133">Transmembrane helix</keyword>
<dbReference type="InterPro" id="IPR036179">
    <property type="entry name" value="Ig-like_dom_sf"/>
</dbReference>
<dbReference type="Gene3D" id="3.10.320.10">
    <property type="entry name" value="Class II Histocompatibility Antigen, M Beta Chain, Chain B, domain 1"/>
    <property type="match status" value="1"/>
</dbReference>
<dbReference type="Pfam" id="PF07654">
    <property type="entry name" value="C1-set"/>
    <property type="match status" value="1"/>
</dbReference>
<dbReference type="SMART" id="SM00407">
    <property type="entry name" value="IGc1"/>
    <property type="match status" value="1"/>
</dbReference>
<keyword evidence="3" id="KW-0472">Membrane</keyword>
<feature type="domain" description="Ig-like" evidence="5">
    <location>
        <begin position="121"/>
        <end position="209"/>
    </location>
</feature>
<dbReference type="GO" id="GO:0019882">
    <property type="term" value="P:antigen processing and presentation"/>
    <property type="evidence" value="ECO:0007669"/>
    <property type="project" value="InterPro"/>
</dbReference>
<dbReference type="GO" id="GO:0006955">
    <property type="term" value="P:immune response"/>
    <property type="evidence" value="ECO:0007669"/>
    <property type="project" value="InterPro"/>
</dbReference>
<dbReference type="GO" id="GO:0042613">
    <property type="term" value="C:MHC class II protein complex"/>
    <property type="evidence" value="ECO:0007669"/>
    <property type="project" value="InterPro"/>
</dbReference>
<keyword evidence="2" id="KW-0812">Transmembrane</keyword>
<dbReference type="CDD" id="cd21002">
    <property type="entry name" value="IgC1_MHC_II_beta_HLA-DM"/>
    <property type="match status" value="1"/>
</dbReference>
<evidence type="ECO:0000313" key="6">
    <source>
        <dbReference type="Ensembl" id="ENSPTXP00000022235.1"/>
    </source>
</evidence>
<dbReference type="GeneTree" id="ENSGT00940000160381"/>
<dbReference type="PANTHER" id="PTHR19944:SF65">
    <property type="entry name" value="HLA CLASS II HISTOCOMPATIBILITY ANTIGEN, DM BETA CHAIN"/>
    <property type="match status" value="1"/>
</dbReference>
<sequence length="269" mass="29435">MPLTCFDFRNGTFVPCVLGASYPWNYTGVPVAQWLMETYPQLPVEAAQNCQQQGQALWAQTGDRQSEWGVGRSEHLKRGGASEGRGEEIRVRKIEGERKRESGGEGPIQPPPVHLPSSAPPKVLISPVTPRNTPYPIMLACLAWGFYPGDVNLTWLWNGQPVRDHLDPVQVTSNGDWTFQARLTLPVDPEKGGSYTCAVQHSSLPAPLTAEWAPLLVTSEELVGLSPTGGLRGVGAGRERESAFRGLDSIPRIPRGREGPVWRLQHSGS</sequence>
<dbReference type="InterPro" id="IPR003597">
    <property type="entry name" value="Ig_C1-set"/>
</dbReference>
<evidence type="ECO:0000313" key="7">
    <source>
        <dbReference type="Proteomes" id="UP000472273"/>
    </source>
</evidence>
<comment type="subcellular location">
    <subcellularLocation>
        <location evidence="1">Membrane</location>
        <topology evidence="1">Single-pass type I membrane protein</topology>
    </subcellularLocation>
</comment>
<dbReference type="PANTHER" id="PTHR19944">
    <property type="entry name" value="MHC CLASS II-RELATED"/>
    <property type="match status" value="1"/>
</dbReference>
<dbReference type="InterPro" id="IPR014745">
    <property type="entry name" value="MHC_II_a/b_N"/>
</dbReference>
<organism evidence="6 7">
    <name type="scientific">Pseudonaja textilis</name>
    <name type="common">Eastern brown snake</name>
    <dbReference type="NCBI Taxonomy" id="8673"/>
    <lineage>
        <taxon>Eukaryota</taxon>
        <taxon>Metazoa</taxon>
        <taxon>Chordata</taxon>
        <taxon>Craniata</taxon>
        <taxon>Vertebrata</taxon>
        <taxon>Euteleostomi</taxon>
        <taxon>Lepidosauria</taxon>
        <taxon>Squamata</taxon>
        <taxon>Bifurcata</taxon>
        <taxon>Unidentata</taxon>
        <taxon>Episquamata</taxon>
        <taxon>Toxicofera</taxon>
        <taxon>Serpentes</taxon>
        <taxon>Colubroidea</taxon>
        <taxon>Elapidae</taxon>
        <taxon>Hydrophiinae</taxon>
        <taxon>Pseudonaja</taxon>
    </lineage>
</organism>
<evidence type="ECO:0000256" key="4">
    <source>
        <dbReference type="SAM" id="MobiDB-lite"/>
    </source>
</evidence>
<dbReference type="AlphaFoldDB" id="A0A670ZHK4"/>
<dbReference type="InterPro" id="IPR013783">
    <property type="entry name" value="Ig-like_fold"/>
</dbReference>
<reference evidence="6" key="1">
    <citation type="submission" date="2025-08" db="UniProtKB">
        <authorList>
            <consortium name="Ensembl"/>
        </authorList>
    </citation>
    <scope>IDENTIFICATION</scope>
</reference>
<dbReference type="InterPro" id="IPR050160">
    <property type="entry name" value="MHC/Immunoglobulin"/>
</dbReference>
<reference evidence="6" key="2">
    <citation type="submission" date="2025-09" db="UniProtKB">
        <authorList>
            <consortium name="Ensembl"/>
        </authorList>
    </citation>
    <scope>IDENTIFICATION</scope>
</reference>
<evidence type="ECO:0000259" key="5">
    <source>
        <dbReference type="PROSITE" id="PS50835"/>
    </source>
</evidence>
<evidence type="ECO:0000256" key="3">
    <source>
        <dbReference type="ARBA" id="ARBA00022989"/>
    </source>
</evidence>
<dbReference type="SUPFAM" id="SSF48726">
    <property type="entry name" value="Immunoglobulin"/>
    <property type="match status" value="1"/>
</dbReference>
<dbReference type="Gene3D" id="2.60.40.10">
    <property type="entry name" value="Immunoglobulins"/>
    <property type="match status" value="1"/>
</dbReference>
<feature type="region of interest" description="Disordered" evidence="4">
    <location>
        <begin position="72"/>
        <end position="119"/>
    </location>
</feature>
<protein>
    <recommendedName>
        <fullName evidence="5">Ig-like domain-containing protein</fullName>
    </recommendedName>
</protein>
<dbReference type="Ensembl" id="ENSPTXT00000022914.1">
    <property type="protein sequence ID" value="ENSPTXP00000022235.1"/>
    <property type="gene ID" value="ENSPTXG00000015376.1"/>
</dbReference>
<evidence type="ECO:0000256" key="2">
    <source>
        <dbReference type="ARBA" id="ARBA00022692"/>
    </source>
</evidence>
<accession>A0A670ZHK4</accession>
<keyword evidence="7" id="KW-1185">Reference proteome</keyword>
<feature type="compositionally biased region" description="Basic and acidic residues" evidence="4">
    <location>
        <begin position="84"/>
        <end position="103"/>
    </location>
</feature>